<name>A0A2X4V7J3_9GAMM</name>
<keyword evidence="5 6" id="KW-0012">Acyltransferase</keyword>
<comment type="pathway">
    <text evidence="6">Bacterial outer membrane biogenesis; lipopolysaccharide biosynthesis.</text>
</comment>
<dbReference type="PANTHER" id="PTHR30606">
    <property type="entry name" value="LIPID A BIOSYNTHESIS LAUROYL ACYLTRANSFERASE"/>
    <property type="match status" value="1"/>
</dbReference>
<dbReference type="AlphaFoldDB" id="A0A2X4V7J3"/>
<evidence type="ECO:0000256" key="2">
    <source>
        <dbReference type="ARBA" id="ARBA00022519"/>
    </source>
</evidence>
<dbReference type="InterPro" id="IPR011921">
    <property type="entry name" value="Lipid_A_MsbB"/>
</dbReference>
<evidence type="ECO:0000313" key="8">
    <source>
        <dbReference type="Proteomes" id="UP000249005"/>
    </source>
</evidence>
<dbReference type="GO" id="GO:0009276">
    <property type="term" value="C:Gram-negative-bacterium-type cell wall"/>
    <property type="evidence" value="ECO:0007669"/>
    <property type="project" value="InterPro"/>
</dbReference>
<dbReference type="EC" id="2.3.1.243" evidence="6"/>
<keyword evidence="3 6" id="KW-0808">Transferase</keyword>
<dbReference type="Pfam" id="PF03279">
    <property type="entry name" value="Lip_A_acyltrans"/>
    <property type="match status" value="1"/>
</dbReference>
<dbReference type="UniPathway" id="UPA00360">
    <property type="reaction ID" value="UER00486"/>
</dbReference>
<dbReference type="RefSeq" id="WP_111740494.1">
    <property type="nucleotide sequence ID" value="NZ_LR698987.1"/>
</dbReference>
<evidence type="ECO:0000256" key="3">
    <source>
        <dbReference type="ARBA" id="ARBA00022679"/>
    </source>
</evidence>
<protein>
    <recommendedName>
        <fullName evidence="6">Lipid A biosynthesis acyltransferase</fullName>
        <ecNumber evidence="6">2.3.1.243</ecNumber>
    </recommendedName>
    <alternativeName>
        <fullName evidence="6">Kdo(2)-lauroyl-lipid IV(A) acyltransferase</fullName>
    </alternativeName>
</protein>
<dbReference type="GO" id="GO:0005886">
    <property type="term" value="C:plasma membrane"/>
    <property type="evidence" value="ECO:0007669"/>
    <property type="project" value="UniProtKB-SubCell"/>
</dbReference>
<dbReference type="EMBL" id="LS483470">
    <property type="protein sequence ID" value="SQI41240.1"/>
    <property type="molecule type" value="Genomic_DNA"/>
</dbReference>
<dbReference type="OrthoDB" id="9803456at2"/>
<dbReference type="Proteomes" id="UP000249005">
    <property type="component" value="Chromosome 1"/>
</dbReference>
<keyword evidence="6" id="KW-0448">Lipopolysaccharide biosynthesis</keyword>
<dbReference type="NCBIfam" id="NF006507">
    <property type="entry name" value="PRK08943.1"/>
    <property type="match status" value="1"/>
</dbReference>
<keyword evidence="4 6" id="KW-0472">Membrane</keyword>
<dbReference type="PANTHER" id="PTHR30606:SF4">
    <property type="entry name" value="LIPID A BIOSYNTHESIS MYRISTOYLTRANSFERASE"/>
    <property type="match status" value="1"/>
</dbReference>
<dbReference type="HAMAP" id="MF_01944">
    <property type="entry name" value="Lipid_A_LpxM"/>
    <property type="match status" value="1"/>
</dbReference>
<dbReference type="NCBIfam" id="TIGR02208">
    <property type="entry name" value="lipid_A_msbB"/>
    <property type="match status" value="1"/>
</dbReference>
<evidence type="ECO:0000256" key="1">
    <source>
        <dbReference type="ARBA" id="ARBA00022475"/>
    </source>
</evidence>
<dbReference type="UniPathway" id="UPA00030"/>
<keyword evidence="6" id="KW-1133">Transmembrane helix</keyword>
<organism evidence="7 8">
    <name type="scientific">Leminorella richardii</name>
    <dbReference type="NCBI Taxonomy" id="158841"/>
    <lineage>
        <taxon>Bacteria</taxon>
        <taxon>Pseudomonadati</taxon>
        <taxon>Pseudomonadota</taxon>
        <taxon>Gammaproteobacteria</taxon>
        <taxon>Enterobacterales</taxon>
        <taxon>Budviciaceae</taxon>
        <taxon>Leminorella</taxon>
    </lineage>
</organism>
<evidence type="ECO:0000256" key="6">
    <source>
        <dbReference type="HAMAP-Rule" id="MF_01944"/>
    </source>
</evidence>
<dbReference type="GO" id="GO:0036104">
    <property type="term" value="P:Kdo2-lipid A biosynthetic process"/>
    <property type="evidence" value="ECO:0007669"/>
    <property type="project" value="UniProtKB-UniRule"/>
</dbReference>
<comment type="function">
    <text evidence="6">Catalyzes the transfer of an acyl chain from an acyl-[acyl-carrier-protein] (ACP) to a Kdo(2)-(acyl)-lipid IV(A) to form a Kdo(2)-lipid A.</text>
</comment>
<dbReference type="CDD" id="cd07984">
    <property type="entry name" value="LPLAT_LABLAT-like"/>
    <property type="match status" value="1"/>
</dbReference>
<accession>A0A2X4V7J3</accession>
<dbReference type="GO" id="GO:0009103">
    <property type="term" value="P:lipopolysaccharide biosynthetic process"/>
    <property type="evidence" value="ECO:0007669"/>
    <property type="project" value="UniProtKB-UniRule"/>
</dbReference>
<feature type="transmembrane region" description="Helical" evidence="6">
    <location>
        <begin position="21"/>
        <end position="41"/>
    </location>
</feature>
<keyword evidence="1 6" id="KW-1003">Cell membrane</keyword>
<comment type="subcellular location">
    <subcellularLocation>
        <location evidence="6">Cell inner membrane</location>
        <topology evidence="6">Single-pass membrane protein</topology>
    </subcellularLocation>
</comment>
<comment type="catalytic activity">
    <reaction evidence="6">
        <text>an alpha-Kdo-(2-&gt;4)-alpha-Kdo-(2-&gt;6)-(acyl)-lipid IVA + a fatty acyl-[ACP] = an alpha-Kdo-(2-&gt;4)-alpha-Kdo-(2-&gt;6)-lipid A + holo-[ACP]</text>
        <dbReference type="Rhea" id="RHEA:69400"/>
        <dbReference type="Rhea" id="RHEA-COMP:9685"/>
        <dbReference type="Rhea" id="RHEA-COMP:14125"/>
        <dbReference type="ChEBI" id="CHEBI:64479"/>
        <dbReference type="ChEBI" id="CHEBI:138651"/>
        <dbReference type="ChEBI" id="CHEBI:176430"/>
        <dbReference type="ChEBI" id="CHEBI:176431"/>
        <dbReference type="EC" id="2.3.1.243"/>
    </reaction>
</comment>
<dbReference type="PIRSF" id="PIRSF026649">
    <property type="entry name" value="MsbB"/>
    <property type="match status" value="1"/>
</dbReference>
<dbReference type="InterPro" id="IPR004960">
    <property type="entry name" value="LipA_acyltrans"/>
</dbReference>
<proteinExistence type="inferred from homology"/>
<evidence type="ECO:0000256" key="4">
    <source>
        <dbReference type="ARBA" id="ARBA00023136"/>
    </source>
</evidence>
<reference evidence="7 8" key="1">
    <citation type="submission" date="2018-06" db="EMBL/GenBank/DDBJ databases">
        <authorList>
            <consortium name="Pathogen Informatics"/>
            <person name="Doyle S."/>
        </authorList>
    </citation>
    <scope>NUCLEOTIDE SEQUENCE [LARGE SCALE GENOMIC DNA]</scope>
    <source>
        <strain evidence="7 8">NCTC12151</strain>
    </source>
</reference>
<keyword evidence="8" id="KW-1185">Reference proteome</keyword>
<feature type="short sequence motif" description="HXXXXD motif" evidence="6">
    <location>
        <begin position="141"/>
        <end position="146"/>
    </location>
</feature>
<keyword evidence="6" id="KW-0812">Transmembrane</keyword>
<sequence length="327" mass="38376">MQKKQPRSNIEFIPVFKASFFYPKYWGVWLGVGAMLLLAYVPAKIRNPFLGLLGKWVGKYAGDARRRARINLYYCFPEMEEREREELIDEMFATASQSMMLMVEQAVRSPEFLLKRTRWHGEEIIEAMRAEGRNVIFMVPHGWSVDVPAMLLAAKGQKMAAMFHNQKNELVDWMWNAARRRFGGRMHARDDGIKPFISSVRQGYWGYYLPDQDHGAEHSEFVDFFGTYKATMPAVGRLMKVCHAAIVPLFPVYRAKEGILDVYIHPPMDDIAEADNETIARRMNEELEKLVMPNREQYVWILKFIKTRRNGEIQPYKRKDLWPRKKK</sequence>
<gene>
    <name evidence="7" type="primary">msbB</name>
    <name evidence="6" type="synonym">lpxM</name>
    <name evidence="7" type="ORF">NCTC12151_01984</name>
</gene>
<evidence type="ECO:0000313" key="7">
    <source>
        <dbReference type="EMBL" id="SQI41240.1"/>
    </source>
</evidence>
<comment type="similarity">
    <text evidence="6">Belongs to the LpxL/LpxM/LpxP family. LpxM subfamily.</text>
</comment>
<comment type="pathway">
    <text evidence="6">Glycolipid biosynthesis; KDO(2)-lipid A biosynthesis; KDO(2)-lipid A from CMP-3-deoxy-D-manno-octulosonate and lipid IV(A): step 4/4.</text>
</comment>
<evidence type="ECO:0000256" key="5">
    <source>
        <dbReference type="ARBA" id="ARBA00023315"/>
    </source>
</evidence>
<keyword evidence="2 6" id="KW-0997">Cell inner membrane</keyword>
<dbReference type="GO" id="GO:0016747">
    <property type="term" value="F:acyltransferase activity, transferring groups other than amino-acyl groups"/>
    <property type="evidence" value="ECO:0007669"/>
    <property type="project" value="InterPro"/>
</dbReference>
<dbReference type="KEGG" id="lri:NCTC12151_01984"/>